<evidence type="ECO:0000256" key="3">
    <source>
        <dbReference type="ARBA" id="ARBA00022801"/>
    </source>
</evidence>
<evidence type="ECO:0000256" key="5">
    <source>
        <dbReference type="PIRSR" id="PIRSR606710-1"/>
    </source>
</evidence>
<feature type="active site" description="Proton acceptor" evidence="5">
    <location>
        <position position="340"/>
    </location>
</feature>
<proteinExistence type="inferred from homology"/>
<accession>A0A316E9V7</accession>
<evidence type="ECO:0000313" key="7">
    <source>
        <dbReference type="EMBL" id="PWK26874.1"/>
    </source>
</evidence>
<evidence type="ECO:0000313" key="8">
    <source>
        <dbReference type="Proteomes" id="UP000245489"/>
    </source>
</evidence>
<comment type="caution">
    <text evidence="7">The sequence shown here is derived from an EMBL/GenBank/DDBJ whole genome shotgun (WGS) entry which is preliminary data.</text>
</comment>
<sequence>MKNNLLASLNIILCLLFIQFLGVAQVKKPLYRDPIYDGAADPVVIWNKPAQKWFMYYTNRRAKAEGLDGVTWVHGTRIGIAESSDGVNWSYKDTCDIQYRLTDYTHWAPEVIENKGLFHMYLTYVPGVFKDWKHPRYIVHLTSKNGINWHFESKLKLASERCIDACVFPLSNGSWRMYYNNEADGKSIYYADSPDLYQWTDSGKRVIGDKGGEGPKVFEWQGKYWMVVDNWQGLGVYQSDDLVNWKRQANNILKEAGKGIDDGVMGGHPDVVVSGDKAYIYYFTHPEKTSENKGVDNYGTRRSSIQLAELEYQNGDIVCNRDKVLNNVRLLQKGEIFTHDPSTVKFDNGKYFYFSTGNGIQAVQSTDLKNWKITKSIFEKDKFPAWITELVKDFKGHFWAPDVIFMNGYYYLYYSCSFFGSAVSAIGVVRSKSLDPKSEKYLWEDLGMVVKSEKKTDFNAIDPALFRDDNNKIYLTYGSFHGGIGAVEIDSVSGKTVGEIKKLAGGRESDWEAPYIIKNKEEYFLFANNGLCCKGLNSTYRVVGGKSKSIFGPYLDQEGRDLTKGGGTTVLATKGNVIGPGHFGLLLKDNKKLISTHFYDPYKEGQPTFKFWELKFKNNWVVLQDSFDN</sequence>
<dbReference type="EMBL" id="QGGO01000009">
    <property type="protein sequence ID" value="PWK26874.1"/>
    <property type="molecule type" value="Genomic_DNA"/>
</dbReference>
<feature type="site" description="Important for catalytic activity, responsible for pKa modulation of the active site Glu and correct orientation of both the proton donor and substrate" evidence="6">
    <location>
        <position position="462"/>
    </location>
</feature>
<dbReference type="CDD" id="cd08998">
    <property type="entry name" value="GH43_Arb43a-like"/>
    <property type="match status" value="1"/>
</dbReference>
<dbReference type="RefSeq" id="WP_211321188.1">
    <property type="nucleotide sequence ID" value="NZ_QGGO01000009.1"/>
</dbReference>
<organism evidence="7 8">
    <name type="scientific">Arcicella aurantiaca</name>
    <dbReference type="NCBI Taxonomy" id="591202"/>
    <lineage>
        <taxon>Bacteria</taxon>
        <taxon>Pseudomonadati</taxon>
        <taxon>Bacteroidota</taxon>
        <taxon>Cytophagia</taxon>
        <taxon>Cytophagales</taxon>
        <taxon>Flectobacillaceae</taxon>
        <taxon>Arcicella</taxon>
    </lineage>
</organism>
<comment type="similarity">
    <text evidence="2">Belongs to the glycosyl hydrolase 43 family.</text>
</comment>
<reference evidence="7 8" key="1">
    <citation type="submission" date="2018-05" db="EMBL/GenBank/DDBJ databases">
        <title>Genomic Encyclopedia of Archaeal and Bacterial Type Strains, Phase II (KMG-II): from individual species to whole genera.</title>
        <authorList>
            <person name="Goeker M."/>
        </authorList>
    </citation>
    <scope>NUCLEOTIDE SEQUENCE [LARGE SCALE GENOMIC DNA]</scope>
    <source>
        <strain evidence="7 8">DSM 22214</strain>
    </source>
</reference>
<evidence type="ECO:0000256" key="2">
    <source>
        <dbReference type="ARBA" id="ARBA00009865"/>
    </source>
</evidence>
<evidence type="ECO:0000256" key="6">
    <source>
        <dbReference type="PIRSR" id="PIRSR606710-2"/>
    </source>
</evidence>
<name>A0A316E9V7_9BACT</name>
<keyword evidence="8" id="KW-1185">Reference proteome</keyword>
<dbReference type="GO" id="GO:0004553">
    <property type="term" value="F:hydrolase activity, hydrolyzing O-glycosyl compounds"/>
    <property type="evidence" value="ECO:0007669"/>
    <property type="project" value="InterPro"/>
</dbReference>
<dbReference type="PANTHER" id="PTHR43301:SF3">
    <property type="entry name" value="ARABINAN ENDO-1,5-ALPHA-L-ARABINOSIDASE A-RELATED"/>
    <property type="match status" value="1"/>
</dbReference>
<gene>
    <name evidence="7" type="ORF">LV89_02080</name>
</gene>
<dbReference type="InterPro" id="IPR050727">
    <property type="entry name" value="GH43_arabinanases"/>
</dbReference>
<evidence type="ECO:0000256" key="1">
    <source>
        <dbReference type="ARBA" id="ARBA00004834"/>
    </source>
</evidence>
<dbReference type="InterPro" id="IPR023296">
    <property type="entry name" value="Glyco_hydro_beta-prop_sf"/>
</dbReference>
<dbReference type="PANTHER" id="PTHR43301">
    <property type="entry name" value="ARABINAN ENDO-1,5-ALPHA-L-ARABINOSIDASE"/>
    <property type="match status" value="1"/>
</dbReference>
<dbReference type="AlphaFoldDB" id="A0A316E9V7"/>
<evidence type="ECO:0000256" key="4">
    <source>
        <dbReference type="ARBA" id="ARBA00023295"/>
    </source>
</evidence>
<keyword evidence="4" id="KW-0326">Glycosidase</keyword>
<protein>
    <submittedName>
        <fullName evidence="7">Beta-xylosidase</fullName>
    </submittedName>
</protein>
<keyword evidence="3" id="KW-0378">Hydrolase</keyword>
<dbReference type="InterPro" id="IPR006710">
    <property type="entry name" value="Glyco_hydro_43"/>
</dbReference>
<dbReference type="SUPFAM" id="SSF75005">
    <property type="entry name" value="Arabinanase/levansucrase/invertase"/>
    <property type="match status" value="2"/>
</dbReference>
<comment type="pathway">
    <text evidence="1">Glycan metabolism; L-arabinan degradation.</text>
</comment>
<feature type="active site" description="Proton donor" evidence="5">
    <location>
        <position position="512"/>
    </location>
</feature>
<dbReference type="GO" id="GO:0005975">
    <property type="term" value="P:carbohydrate metabolic process"/>
    <property type="evidence" value="ECO:0007669"/>
    <property type="project" value="InterPro"/>
</dbReference>
<dbReference type="Pfam" id="PF04616">
    <property type="entry name" value="Glyco_hydro_43"/>
    <property type="match status" value="2"/>
</dbReference>
<dbReference type="Gene3D" id="2.115.10.20">
    <property type="entry name" value="Glycosyl hydrolase domain, family 43"/>
    <property type="match status" value="3"/>
</dbReference>
<dbReference type="CDD" id="cd08984">
    <property type="entry name" value="GH43-like"/>
    <property type="match status" value="1"/>
</dbReference>
<dbReference type="Proteomes" id="UP000245489">
    <property type="component" value="Unassembled WGS sequence"/>
</dbReference>